<sequence length="252" mass="28629">MNDNIGSPFSYDLGEELFPLPSLSCIDIPVPQFPSISPLDSNKSGSQKPKNGRRKNPPANSSDDIGDMNPNEHKKKKIMHRDVERQRRQDMASLYATLRSLLPHEYLKGKRSICDHMLEAVKYIRHMQSRIQDLSNKRDELKRVSDKNPVATMVETLDSSKRESVLVRARNESGEVQVVLNTATQHNLPVSNILRDLATEGLEILSYISTKVNDSFIHTIECQTLVDSNHTPSIDVSELQHKLINLEYFLLN</sequence>
<evidence type="ECO:0000313" key="10">
    <source>
        <dbReference type="RefSeq" id="XP_022995893.1"/>
    </source>
</evidence>
<evidence type="ECO:0000256" key="5">
    <source>
        <dbReference type="ARBA" id="ARBA00023163"/>
    </source>
</evidence>
<dbReference type="GeneID" id="111491282"/>
<dbReference type="GO" id="GO:0000977">
    <property type="term" value="F:RNA polymerase II transcription regulatory region sequence-specific DNA binding"/>
    <property type="evidence" value="ECO:0007669"/>
    <property type="project" value="TreeGrafter"/>
</dbReference>
<comment type="subunit">
    <text evidence="2">Homodimer.</text>
</comment>
<dbReference type="PROSITE" id="PS50888">
    <property type="entry name" value="BHLH"/>
    <property type="match status" value="1"/>
</dbReference>
<evidence type="ECO:0000256" key="7">
    <source>
        <dbReference type="SAM" id="MobiDB-lite"/>
    </source>
</evidence>
<keyword evidence="4" id="KW-0238">DNA-binding</keyword>
<dbReference type="SMART" id="SM00353">
    <property type="entry name" value="HLH"/>
    <property type="match status" value="1"/>
</dbReference>
<evidence type="ECO:0000256" key="1">
    <source>
        <dbReference type="ARBA" id="ARBA00004123"/>
    </source>
</evidence>
<dbReference type="GO" id="GO:0090575">
    <property type="term" value="C:RNA polymerase II transcription regulator complex"/>
    <property type="evidence" value="ECO:0007669"/>
    <property type="project" value="TreeGrafter"/>
</dbReference>
<dbReference type="InterPro" id="IPR036638">
    <property type="entry name" value="HLH_DNA-bd_sf"/>
</dbReference>
<dbReference type="OrthoDB" id="1935281at2759"/>
<evidence type="ECO:0000256" key="3">
    <source>
        <dbReference type="ARBA" id="ARBA00023015"/>
    </source>
</evidence>
<dbReference type="PANTHER" id="PTHR13935:SF106">
    <property type="entry name" value="ACHAETE-SCUTE COMPLEX PROTEIN T5-RELATED"/>
    <property type="match status" value="1"/>
</dbReference>
<dbReference type="InterPro" id="IPR015660">
    <property type="entry name" value="MASH1/Ascl1a-like"/>
</dbReference>
<feature type="domain" description="BHLH" evidence="8">
    <location>
        <begin position="75"/>
        <end position="127"/>
    </location>
</feature>
<organism evidence="9 10">
    <name type="scientific">Cucurbita maxima</name>
    <name type="common">Pumpkin</name>
    <name type="synonym">Winter squash</name>
    <dbReference type="NCBI Taxonomy" id="3661"/>
    <lineage>
        <taxon>Eukaryota</taxon>
        <taxon>Viridiplantae</taxon>
        <taxon>Streptophyta</taxon>
        <taxon>Embryophyta</taxon>
        <taxon>Tracheophyta</taxon>
        <taxon>Spermatophyta</taxon>
        <taxon>Magnoliopsida</taxon>
        <taxon>eudicotyledons</taxon>
        <taxon>Gunneridae</taxon>
        <taxon>Pentapetalae</taxon>
        <taxon>rosids</taxon>
        <taxon>fabids</taxon>
        <taxon>Cucurbitales</taxon>
        <taxon>Cucurbitaceae</taxon>
        <taxon>Cucurbiteae</taxon>
        <taxon>Cucurbita</taxon>
    </lineage>
</organism>
<dbReference type="Proteomes" id="UP000504608">
    <property type="component" value="Unplaced"/>
</dbReference>
<dbReference type="CDD" id="cd18914">
    <property type="entry name" value="bHLH_AtORG2_like"/>
    <property type="match status" value="1"/>
</dbReference>
<dbReference type="KEGG" id="cmax:111491282"/>
<dbReference type="PANTHER" id="PTHR13935">
    <property type="entry name" value="ACHAETE-SCUTE TRANSCRIPTION FACTOR-RELATED"/>
    <property type="match status" value="1"/>
</dbReference>
<dbReference type="AlphaFoldDB" id="A0A6J1K9B6"/>
<dbReference type="FunFam" id="4.10.280.10:FF:000085">
    <property type="entry name" value="Transcription factor bHLH126"/>
    <property type="match status" value="1"/>
</dbReference>
<feature type="region of interest" description="Disordered" evidence="7">
    <location>
        <begin position="34"/>
        <end position="83"/>
    </location>
</feature>
<keyword evidence="5" id="KW-0804">Transcription</keyword>
<comment type="subcellular location">
    <subcellularLocation>
        <location evidence="1">Nucleus</location>
    </subcellularLocation>
</comment>
<keyword evidence="6" id="KW-0539">Nucleus</keyword>
<proteinExistence type="predicted"/>
<evidence type="ECO:0000313" key="9">
    <source>
        <dbReference type="Proteomes" id="UP000504608"/>
    </source>
</evidence>
<feature type="compositionally biased region" description="Polar residues" evidence="7">
    <location>
        <begin position="34"/>
        <end position="49"/>
    </location>
</feature>
<dbReference type="SUPFAM" id="SSF47459">
    <property type="entry name" value="HLH, helix-loop-helix DNA-binding domain"/>
    <property type="match status" value="1"/>
</dbReference>
<name>A0A6J1K9B6_CUCMA</name>
<dbReference type="GO" id="GO:0046983">
    <property type="term" value="F:protein dimerization activity"/>
    <property type="evidence" value="ECO:0007669"/>
    <property type="project" value="InterPro"/>
</dbReference>
<reference evidence="10" key="1">
    <citation type="submission" date="2025-08" db="UniProtKB">
        <authorList>
            <consortium name="RefSeq"/>
        </authorList>
    </citation>
    <scope>IDENTIFICATION</scope>
    <source>
        <tissue evidence="10">Young leaves</tissue>
    </source>
</reference>
<dbReference type="Pfam" id="PF00010">
    <property type="entry name" value="HLH"/>
    <property type="match status" value="1"/>
</dbReference>
<gene>
    <name evidence="10" type="primary">LOC111491282</name>
</gene>
<evidence type="ECO:0000256" key="6">
    <source>
        <dbReference type="ARBA" id="ARBA00023242"/>
    </source>
</evidence>
<protein>
    <submittedName>
        <fullName evidence="10">Transcription factor bHLH118-like</fullName>
    </submittedName>
</protein>
<evidence type="ECO:0000259" key="8">
    <source>
        <dbReference type="PROSITE" id="PS50888"/>
    </source>
</evidence>
<evidence type="ECO:0000256" key="4">
    <source>
        <dbReference type="ARBA" id="ARBA00023125"/>
    </source>
</evidence>
<evidence type="ECO:0000256" key="2">
    <source>
        <dbReference type="ARBA" id="ARBA00011738"/>
    </source>
</evidence>
<dbReference type="GO" id="GO:0000981">
    <property type="term" value="F:DNA-binding transcription factor activity, RNA polymerase II-specific"/>
    <property type="evidence" value="ECO:0007669"/>
    <property type="project" value="TreeGrafter"/>
</dbReference>
<dbReference type="Gene3D" id="4.10.280.10">
    <property type="entry name" value="Helix-loop-helix DNA-binding domain"/>
    <property type="match status" value="1"/>
</dbReference>
<dbReference type="RefSeq" id="XP_022995893.1">
    <property type="nucleotide sequence ID" value="XM_023140125.1"/>
</dbReference>
<keyword evidence="9" id="KW-1185">Reference proteome</keyword>
<accession>A0A6J1K9B6</accession>
<keyword evidence="3" id="KW-0805">Transcription regulation</keyword>
<dbReference type="InterPro" id="IPR011598">
    <property type="entry name" value="bHLH_dom"/>
</dbReference>